<keyword evidence="2" id="KW-0676">Redox-active center</keyword>
<dbReference type="PANTHER" id="PTHR15337:SF11">
    <property type="entry name" value="THIOREDOXIN DOMAIN-CONTAINING PROTEIN"/>
    <property type="match status" value="1"/>
</dbReference>
<organism evidence="4 5">
    <name type="scientific">Aestuariibaculum marinum</name>
    <dbReference type="NCBI Taxonomy" id="2683592"/>
    <lineage>
        <taxon>Bacteria</taxon>
        <taxon>Pseudomonadati</taxon>
        <taxon>Bacteroidota</taxon>
        <taxon>Flavobacteriia</taxon>
        <taxon>Flavobacteriales</taxon>
        <taxon>Flavobacteriaceae</taxon>
    </lineage>
</organism>
<evidence type="ECO:0000256" key="2">
    <source>
        <dbReference type="ARBA" id="ARBA00023284"/>
    </source>
</evidence>
<dbReference type="Proteomes" id="UP000621516">
    <property type="component" value="Unassembled WGS sequence"/>
</dbReference>
<protein>
    <submittedName>
        <fullName evidence="4">Thioredoxin family protein</fullName>
    </submittedName>
</protein>
<dbReference type="InterPro" id="IPR013766">
    <property type="entry name" value="Thioredoxin_domain"/>
</dbReference>
<dbReference type="PANTHER" id="PTHR15337">
    <property type="entry name" value="ANTERIOR GRADIENT PROTEIN-RELATED"/>
    <property type="match status" value="1"/>
</dbReference>
<proteinExistence type="predicted"/>
<gene>
    <name evidence="4" type="ORF">ICJ85_09425</name>
</gene>
<dbReference type="CDD" id="cd02947">
    <property type="entry name" value="TRX_family"/>
    <property type="match status" value="1"/>
</dbReference>
<evidence type="ECO:0000313" key="5">
    <source>
        <dbReference type="Proteomes" id="UP000621516"/>
    </source>
</evidence>
<sequence length="446" mass="51838">MINKKIVVFILSLMPFLGIAQGMNFEHITLEEALNKAKAENKLVFIDFYTAWCGPCKKMAREIFPLSTVGEMYNKNFINLKLDAEKEGEAIAKQYNVTGYPTFLYLDTNGKVLLKDSAYRPEDMFLDMAQRAISSLDSEYSLENLKNEFPNRLNDEQFLKMYIKKMDEFGQDISEGVDAWLKVQTEMDESSPEMLKYLLKNSRNILIGGKGEQILDENYDTYMKQASSFEAKMLSRIKTQILNGTFDTAVRNKDAELMKVYIEAYKQQPENRIKEDDLLEAELIYYEMLDDDTSYKTITANYINNLIEQTSIEEIKTADEKSYNMYKKAYDNDPKPARERMLQASKEGLKASKLLKELNELSKGYLEKSTSKKELKAIGKWIKFGYKVKEDNCFMDDLQAELFFKKGKTQKALELKERAIKNWPKTDKKFVNKAYELEQMKKEASI</sequence>
<evidence type="ECO:0000313" key="4">
    <source>
        <dbReference type="EMBL" id="MBD0824242.1"/>
    </source>
</evidence>
<dbReference type="PROSITE" id="PS00194">
    <property type="entry name" value="THIOREDOXIN_1"/>
    <property type="match status" value="1"/>
</dbReference>
<dbReference type="InterPro" id="IPR017937">
    <property type="entry name" value="Thioredoxin_CS"/>
</dbReference>
<comment type="caution">
    <text evidence="4">The sequence shown here is derived from an EMBL/GenBank/DDBJ whole genome shotgun (WGS) entry which is preliminary data.</text>
</comment>
<name>A0A8J6PWL3_9FLAO</name>
<dbReference type="SUPFAM" id="SSF52833">
    <property type="entry name" value="Thioredoxin-like"/>
    <property type="match status" value="1"/>
</dbReference>
<dbReference type="InterPro" id="IPR036249">
    <property type="entry name" value="Thioredoxin-like_sf"/>
</dbReference>
<dbReference type="AlphaFoldDB" id="A0A8J6PWL3"/>
<keyword evidence="5" id="KW-1185">Reference proteome</keyword>
<dbReference type="EMBL" id="JACVXD010000004">
    <property type="protein sequence ID" value="MBD0824242.1"/>
    <property type="molecule type" value="Genomic_DNA"/>
</dbReference>
<evidence type="ECO:0000256" key="1">
    <source>
        <dbReference type="ARBA" id="ARBA00022729"/>
    </source>
</evidence>
<dbReference type="Pfam" id="PF00085">
    <property type="entry name" value="Thioredoxin"/>
    <property type="match status" value="1"/>
</dbReference>
<accession>A0A8J6PWL3</accession>
<reference evidence="4 5" key="1">
    <citation type="journal article" date="2018" name="J. Microbiol.">
        <title>Aestuariibaculum marinum sp. nov., a marine bacterium isolated from seawater in South Korea.</title>
        <authorList>
            <person name="Choi J."/>
            <person name="Lee D."/>
            <person name="Jang J.H."/>
            <person name="Cha S."/>
            <person name="Seo T."/>
        </authorList>
    </citation>
    <scope>NUCLEOTIDE SEQUENCE [LARGE SCALE GENOMIC DNA]</scope>
    <source>
        <strain evidence="4 5">IP7</strain>
    </source>
</reference>
<dbReference type="Gene3D" id="3.40.30.10">
    <property type="entry name" value="Glutaredoxin"/>
    <property type="match status" value="1"/>
</dbReference>
<keyword evidence="1" id="KW-0732">Signal</keyword>
<dbReference type="InterPro" id="IPR051099">
    <property type="entry name" value="AGR/TXD"/>
</dbReference>
<dbReference type="PROSITE" id="PS51352">
    <property type="entry name" value="THIOREDOXIN_2"/>
    <property type="match status" value="1"/>
</dbReference>
<dbReference type="RefSeq" id="WP_188223543.1">
    <property type="nucleotide sequence ID" value="NZ_JACVXD010000004.1"/>
</dbReference>
<feature type="domain" description="Thioredoxin" evidence="3">
    <location>
        <begin position="8"/>
        <end position="134"/>
    </location>
</feature>
<evidence type="ECO:0000259" key="3">
    <source>
        <dbReference type="PROSITE" id="PS51352"/>
    </source>
</evidence>